<dbReference type="RefSeq" id="XP_002738265.1">
    <property type="nucleotide sequence ID" value="XM_002738219.1"/>
</dbReference>
<proteinExistence type="predicted"/>
<protein>
    <submittedName>
        <fullName evidence="5">Nose resistant to fluoxetine protein 6-like</fullName>
    </submittedName>
</protein>
<gene>
    <name evidence="5" type="primary">LOC100367629</name>
</gene>
<feature type="transmembrane region" description="Helical" evidence="1">
    <location>
        <begin position="528"/>
        <end position="545"/>
    </location>
</feature>
<feature type="transmembrane region" description="Helical" evidence="1">
    <location>
        <begin position="294"/>
        <end position="321"/>
    </location>
</feature>
<keyword evidence="1" id="KW-0812">Transmembrane</keyword>
<dbReference type="InterPro" id="IPR006621">
    <property type="entry name" value="Nose-resist-to-fluoxetine_N"/>
</dbReference>
<dbReference type="SMART" id="SM00703">
    <property type="entry name" value="NRF"/>
    <property type="match status" value="1"/>
</dbReference>
<dbReference type="Proteomes" id="UP000694865">
    <property type="component" value="Unplaced"/>
</dbReference>
<feature type="transmembrane region" description="Helical" evidence="1">
    <location>
        <begin position="601"/>
        <end position="621"/>
    </location>
</feature>
<dbReference type="GeneID" id="100367629"/>
<feature type="transmembrane region" description="Helical" evidence="1">
    <location>
        <begin position="480"/>
        <end position="499"/>
    </location>
</feature>
<evidence type="ECO:0000313" key="5">
    <source>
        <dbReference type="RefSeq" id="XP_002738265.1"/>
    </source>
</evidence>
<feature type="transmembrane region" description="Helical" evidence="1">
    <location>
        <begin position="666"/>
        <end position="688"/>
    </location>
</feature>
<dbReference type="Pfam" id="PF01757">
    <property type="entry name" value="Acyl_transf_3"/>
    <property type="match status" value="1"/>
</dbReference>
<reference evidence="5" key="1">
    <citation type="submission" date="2025-08" db="UniProtKB">
        <authorList>
            <consortium name="RefSeq"/>
        </authorList>
    </citation>
    <scope>IDENTIFICATION</scope>
    <source>
        <tissue evidence="5">Testes</tissue>
    </source>
</reference>
<keyword evidence="1" id="KW-1133">Transmembrane helix</keyword>
<feature type="domain" description="Nose resistant-to-fluoxetine protein N-terminal" evidence="3">
    <location>
        <begin position="93"/>
        <end position="212"/>
    </location>
</feature>
<dbReference type="PANTHER" id="PTHR11161:SF69">
    <property type="entry name" value="NOSE RESISTANT TO FLUOXETINE PROTEIN 6-LIKE PROTEIN"/>
    <property type="match status" value="1"/>
</dbReference>
<sequence>MALLYTLVILVLLLPSHCSHVSAHALSKGFAPFAAKLSVSESLFPDIVGTVDSNDFKHLLLVEDVWKSVSRLPCVRNNGSSNLVHTTARMNISEQCRRDLEEYYCDLEESEPYALQMFSANGEFPLDFMVTGNTKSLGTFSQCEAVKDTPTESSFDANYCLVTVDSIIIRSFKLGYCVPKSCGNEDVVTIVETVTSILPPHLRMSSTSSCNNDYDLDAGAIATICFCVIFCVLVFVGTIYDIYIKIKRRNHKEESSRNNAGDRTIHQGYIHQFILACSFLENGRKILSARVTSPYLLCLNGIRVLSFSWVFIGHVFIGLLIVTENLKYFLHCFKGFWYQSIWNATFSVDSFFYLSGLLVTYLSMKQMARNNGKINWLVYYIHRYWRITWVLLFVMLFYTYLILHIFDGPMYQNPHKFGRKNCKDYWWTNILYINNLYPFPGIEGPCIGWVWYLACDMQFYWLSPPILILLYRSWKWGMRLIASLCVACWCVVALISTHFGEVASIFHERYNDNINDANGDDVIYGKPYTRWPVYMVGMVTGYILYRLEGKTLKMNVAYVISGWCAAIATGLAIIYGLWYTVEGHYMPQWLAVLYITLSRPAWAAALGWMTISCVTGYGGPVNTILSWKIWIPLSRLTFSAYMIHLPVIVMGYLSRDRLLFYDVYNVVYLILGGIVLTFAVAFTISVFLESPTIGWEKIVLKRKK</sequence>
<feature type="chain" id="PRO_5047118358" evidence="2">
    <location>
        <begin position="19"/>
        <end position="704"/>
    </location>
</feature>
<feature type="transmembrane region" description="Helical" evidence="1">
    <location>
        <begin position="384"/>
        <end position="406"/>
    </location>
</feature>
<keyword evidence="4" id="KW-1185">Reference proteome</keyword>
<dbReference type="InterPro" id="IPR002656">
    <property type="entry name" value="Acyl_transf_3_dom"/>
</dbReference>
<dbReference type="PANTHER" id="PTHR11161">
    <property type="entry name" value="O-ACYLTRANSFERASE"/>
    <property type="match status" value="1"/>
</dbReference>
<feature type="transmembrane region" description="Helical" evidence="1">
    <location>
        <begin position="633"/>
        <end position="654"/>
    </location>
</feature>
<evidence type="ECO:0000256" key="2">
    <source>
        <dbReference type="SAM" id="SignalP"/>
    </source>
</evidence>
<evidence type="ECO:0000313" key="4">
    <source>
        <dbReference type="Proteomes" id="UP000694865"/>
    </source>
</evidence>
<feature type="signal peptide" evidence="2">
    <location>
        <begin position="1"/>
        <end position="18"/>
    </location>
</feature>
<feature type="transmembrane region" description="Helical" evidence="1">
    <location>
        <begin position="449"/>
        <end position="471"/>
    </location>
</feature>
<keyword evidence="1" id="KW-0472">Membrane</keyword>
<keyword evidence="2" id="KW-0732">Signal</keyword>
<feature type="transmembrane region" description="Helical" evidence="1">
    <location>
        <begin position="557"/>
        <end position="581"/>
    </location>
</feature>
<dbReference type="Pfam" id="PF20146">
    <property type="entry name" value="NRF"/>
    <property type="match status" value="1"/>
</dbReference>
<evidence type="ECO:0000259" key="3">
    <source>
        <dbReference type="SMART" id="SM00703"/>
    </source>
</evidence>
<name>A0ABM0GVK5_SACKO</name>
<organism evidence="4 5">
    <name type="scientific">Saccoglossus kowalevskii</name>
    <name type="common">Acorn worm</name>
    <dbReference type="NCBI Taxonomy" id="10224"/>
    <lineage>
        <taxon>Eukaryota</taxon>
        <taxon>Metazoa</taxon>
        <taxon>Hemichordata</taxon>
        <taxon>Enteropneusta</taxon>
        <taxon>Harrimaniidae</taxon>
        <taxon>Saccoglossus</taxon>
    </lineage>
</organism>
<dbReference type="InterPro" id="IPR052728">
    <property type="entry name" value="O2_lipid_transport_reg"/>
</dbReference>
<feature type="transmembrane region" description="Helical" evidence="1">
    <location>
        <begin position="341"/>
        <end position="363"/>
    </location>
</feature>
<evidence type="ECO:0000256" key="1">
    <source>
        <dbReference type="SAM" id="Phobius"/>
    </source>
</evidence>
<accession>A0ABM0GVK5</accession>
<feature type="transmembrane region" description="Helical" evidence="1">
    <location>
        <begin position="218"/>
        <end position="243"/>
    </location>
</feature>